<dbReference type="OrthoDB" id="3673627at2"/>
<comment type="caution">
    <text evidence="2">The sequence shown here is derived from an EMBL/GenBank/DDBJ whole genome shotgun (WGS) entry which is preliminary data.</text>
</comment>
<keyword evidence="1" id="KW-0812">Transmembrane</keyword>
<dbReference type="PATRIC" id="fig|909613.9.peg.1300"/>
<dbReference type="STRING" id="909613.UO65_1285"/>
<evidence type="ECO:0000313" key="3">
    <source>
        <dbReference type="Proteomes" id="UP000019277"/>
    </source>
</evidence>
<accession>W7JBG9</accession>
<proteinExistence type="predicted"/>
<gene>
    <name evidence="2" type="ORF">UO65_1285</name>
</gene>
<keyword evidence="3" id="KW-1185">Reference proteome</keyword>
<protein>
    <submittedName>
        <fullName evidence="2">Uncharacterized protein</fullName>
    </submittedName>
</protein>
<evidence type="ECO:0000256" key="1">
    <source>
        <dbReference type="SAM" id="Phobius"/>
    </source>
</evidence>
<dbReference type="eggNOG" id="ENOG5031T4I">
    <property type="taxonomic scope" value="Bacteria"/>
</dbReference>
<dbReference type="RefSeq" id="WP_035279678.1">
    <property type="nucleotide sequence ID" value="NZ_AYXG01000045.1"/>
</dbReference>
<evidence type="ECO:0000313" key="2">
    <source>
        <dbReference type="EMBL" id="EWC63399.1"/>
    </source>
</evidence>
<organism evidence="2 3">
    <name type="scientific">Actinokineospora spheciospongiae</name>
    <dbReference type="NCBI Taxonomy" id="909613"/>
    <lineage>
        <taxon>Bacteria</taxon>
        <taxon>Bacillati</taxon>
        <taxon>Actinomycetota</taxon>
        <taxon>Actinomycetes</taxon>
        <taxon>Pseudonocardiales</taxon>
        <taxon>Pseudonocardiaceae</taxon>
        <taxon>Actinokineospora</taxon>
    </lineage>
</organism>
<dbReference type="EMBL" id="AYXG01000045">
    <property type="protein sequence ID" value="EWC63399.1"/>
    <property type="molecule type" value="Genomic_DNA"/>
</dbReference>
<dbReference type="Proteomes" id="UP000019277">
    <property type="component" value="Unassembled WGS sequence"/>
</dbReference>
<keyword evidence="1" id="KW-0472">Membrane</keyword>
<keyword evidence="1" id="KW-1133">Transmembrane helix</keyword>
<dbReference type="AlphaFoldDB" id="W7JBG9"/>
<reference evidence="2 3" key="1">
    <citation type="journal article" date="2014" name="Genome Announc.">
        <title>Draft Genome Sequence of the Antitrypanosomally Active Sponge-Associated Bacterium Actinokineospora sp. Strain EG49.</title>
        <authorList>
            <person name="Harjes J."/>
            <person name="Ryu T."/>
            <person name="Abdelmohsen U.R."/>
            <person name="Moitinho-Silva L."/>
            <person name="Horn H."/>
            <person name="Ravasi T."/>
            <person name="Hentschel U."/>
        </authorList>
    </citation>
    <scope>NUCLEOTIDE SEQUENCE [LARGE SCALE GENOMIC DNA]</scope>
    <source>
        <strain evidence="2 3">EG49</strain>
    </source>
</reference>
<sequence>MDTEDLTTALRAATEDVRPRPGFTDDVLRGAHRARTRRRRTLAGGTAVLVVALTAGAVAWSTGGRPEQAPARPPVATPAPISFDGPTRGDLAGDQAYLAKVLAAWRQKIPTSPNRDLLSALTGEPHVYWAGTTPEGRMALVDQPGPSPAASPALGLLHGDEPIVIQDVPPGGLARGERIGFLFGIGNLNALALGGTAYSSPRFDIGADGRGTRTWTPMTDLDGMAFATLPEPSGTSGARLSGSPDLSQPIDAVATFEYSHNSTFAGQRSHLYGITADLRPYDGPPALVGGTTEPLLGADAVDSLRQAGIIDPLGYGEDFRWQAVADLPDGRVLRSFVLQQSGVGTRVYVMIVDRAGVVDWMTCLGAPSLDQETLFVDQVLPGGLGRLVARPGARLRHRTGAGPWVEAGVGAAIVPMTATALEFSGGSAAPRVIVF</sequence>
<name>W7JBG9_9PSEU</name>
<feature type="transmembrane region" description="Helical" evidence="1">
    <location>
        <begin position="42"/>
        <end position="60"/>
    </location>
</feature>